<dbReference type="Proteomes" id="UP000663848">
    <property type="component" value="Unassembled WGS sequence"/>
</dbReference>
<organism evidence="1 2">
    <name type="scientific">Rotaria socialis</name>
    <dbReference type="NCBI Taxonomy" id="392032"/>
    <lineage>
        <taxon>Eukaryota</taxon>
        <taxon>Metazoa</taxon>
        <taxon>Spiralia</taxon>
        <taxon>Gnathifera</taxon>
        <taxon>Rotifera</taxon>
        <taxon>Eurotatoria</taxon>
        <taxon>Bdelloidea</taxon>
        <taxon>Philodinida</taxon>
        <taxon>Philodinidae</taxon>
        <taxon>Rotaria</taxon>
    </lineage>
</organism>
<comment type="caution">
    <text evidence="1">The sequence shown here is derived from an EMBL/GenBank/DDBJ whole genome shotgun (WGS) entry which is preliminary data.</text>
</comment>
<accession>A0A822CVC2</accession>
<name>A0A822CVC2_9BILA</name>
<evidence type="ECO:0000313" key="1">
    <source>
        <dbReference type="EMBL" id="CAF5054340.1"/>
    </source>
</evidence>
<dbReference type="EMBL" id="CAJOBR010052537">
    <property type="protein sequence ID" value="CAF5054340.1"/>
    <property type="molecule type" value="Genomic_DNA"/>
</dbReference>
<feature type="non-terminal residue" evidence="1">
    <location>
        <position position="53"/>
    </location>
</feature>
<proteinExistence type="predicted"/>
<reference evidence="1" key="1">
    <citation type="submission" date="2021-02" db="EMBL/GenBank/DDBJ databases">
        <authorList>
            <person name="Nowell W R."/>
        </authorList>
    </citation>
    <scope>NUCLEOTIDE SEQUENCE</scope>
</reference>
<evidence type="ECO:0000313" key="2">
    <source>
        <dbReference type="Proteomes" id="UP000663848"/>
    </source>
</evidence>
<protein>
    <submittedName>
        <fullName evidence="1">Uncharacterized protein</fullName>
    </submittedName>
</protein>
<sequence length="53" mass="5962">MHDSSSTFERHSLIPLQRASACTQYESSQSMRCSIGQIDKSSLRPTDVFDVNL</sequence>
<gene>
    <name evidence="1" type="ORF">QYT958_LOCUS42261</name>
</gene>
<dbReference type="AlphaFoldDB" id="A0A822CVC2"/>